<sequence length="164" mass="18817">MASARPEERNFKAVLSMTRSDDSSPVFFKVDGERFKESRTLKLQVDTSYKVGLEFRPPMILSDATISGSSIKPEIKKNDHSCTSYDCTLSTHGMSSSKSKDRSYMVLCLKFTDQHEMTIQIQTKLYSQKDKNHVMWGSCLKSLDFECKMKDGQNFVDVQKINFR</sequence>
<keyword evidence="5" id="KW-1185">Reference proteome</keyword>
<evidence type="ECO:0000256" key="2">
    <source>
        <dbReference type="ARBA" id="ARBA00007288"/>
    </source>
</evidence>
<name>A0A6P8IM39_ACTTE</name>
<dbReference type="PANTHER" id="PTHR31952">
    <property type="entry name" value="CB1 CANNABINOID RECEPTOR-INTERACTING PROTEIN 1"/>
    <property type="match status" value="1"/>
</dbReference>
<evidence type="ECO:0000256" key="3">
    <source>
        <dbReference type="ARBA" id="ARBA00015651"/>
    </source>
</evidence>
<dbReference type="GeneID" id="116302821"/>
<proteinExistence type="inferred from homology"/>
<dbReference type="Pfam" id="PF15043">
    <property type="entry name" value="CNRIP1"/>
    <property type="match status" value="1"/>
</dbReference>
<reference evidence="6" key="1">
    <citation type="submission" date="2025-08" db="UniProtKB">
        <authorList>
            <consortium name="RefSeq"/>
        </authorList>
    </citation>
    <scope>IDENTIFICATION</scope>
    <source>
        <tissue evidence="6">Tentacle</tissue>
    </source>
</reference>
<dbReference type="OrthoDB" id="5920443at2759"/>
<evidence type="ECO:0000313" key="5">
    <source>
        <dbReference type="Proteomes" id="UP000515163"/>
    </source>
</evidence>
<comment type="subunit">
    <text evidence="4">Interacts with the cannabinoid receptor CNR1 (via C-terminus). Does not interact with cannabinoid receptor CNR2.</text>
</comment>
<dbReference type="RefSeq" id="XP_031568066.1">
    <property type="nucleotide sequence ID" value="XM_031712206.1"/>
</dbReference>
<dbReference type="GO" id="GO:0005886">
    <property type="term" value="C:plasma membrane"/>
    <property type="evidence" value="ECO:0007669"/>
    <property type="project" value="TreeGrafter"/>
</dbReference>
<dbReference type="FunCoup" id="A0A6P8IM39">
    <property type="interactions" value="599"/>
</dbReference>
<comment type="similarity">
    <text evidence="2">Belongs to the CNRIP family.</text>
</comment>
<evidence type="ECO:0000256" key="1">
    <source>
        <dbReference type="ARBA" id="ARBA00003884"/>
    </source>
</evidence>
<gene>
    <name evidence="6" type="primary">LOC116302821</name>
</gene>
<evidence type="ECO:0000313" key="6">
    <source>
        <dbReference type="RefSeq" id="XP_031568066.1"/>
    </source>
</evidence>
<dbReference type="AlphaFoldDB" id="A0A6P8IM39"/>
<dbReference type="PANTHER" id="PTHR31952:SF1">
    <property type="entry name" value="CB1 CANNABINOID RECEPTOR-INTERACTING PROTEIN 1"/>
    <property type="match status" value="1"/>
</dbReference>
<evidence type="ECO:0000256" key="4">
    <source>
        <dbReference type="ARBA" id="ARBA00026030"/>
    </source>
</evidence>
<protein>
    <recommendedName>
        <fullName evidence="3">CB1 cannabinoid receptor-interacting protein 1</fullName>
    </recommendedName>
</protein>
<dbReference type="Proteomes" id="UP000515163">
    <property type="component" value="Unplaced"/>
</dbReference>
<dbReference type="KEGG" id="aten:116302821"/>
<dbReference type="InParanoid" id="A0A6P8IM39"/>
<accession>A0A6P8IM39</accession>
<dbReference type="GO" id="GO:0031718">
    <property type="term" value="F:type 1 cannabinoid receptor binding"/>
    <property type="evidence" value="ECO:0007669"/>
    <property type="project" value="TreeGrafter"/>
</dbReference>
<organism evidence="5 6">
    <name type="scientific">Actinia tenebrosa</name>
    <name type="common">Australian red waratah sea anemone</name>
    <dbReference type="NCBI Taxonomy" id="6105"/>
    <lineage>
        <taxon>Eukaryota</taxon>
        <taxon>Metazoa</taxon>
        <taxon>Cnidaria</taxon>
        <taxon>Anthozoa</taxon>
        <taxon>Hexacorallia</taxon>
        <taxon>Actiniaria</taxon>
        <taxon>Actiniidae</taxon>
        <taxon>Actinia</taxon>
    </lineage>
</organism>
<dbReference type="InterPro" id="IPR029204">
    <property type="entry name" value="CNRIP1"/>
</dbReference>
<comment type="function">
    <text evidence="1">Suppresses cannabinoid receptor CNR1-mediated tonic inhibition of voltage-gated calcium channels.</text>
</comment>